<evidence type="ECO:0000256" key="6">
    <source>
        <dbReference type="ARBA" id="ARBA00038076"/>
    </source>
</evidence>
<evidence type="ECO:0000313" key="10">
    <source>
        <dbReference type="EMBL" id="TFH92550.1"/>
    </source>
</evidence>
<evidence type="ECO:0000313" key="11">
    <source>
        <dbReference type="Proteomes" id="UP000297753"/>
    </source>
</evidence>
<organism evidence="10 11">
    <name type="scientific">Vibrio ouci</name>
    <dbReference type="NCBI Taxonomy" id="2499078"/>
    <lineage>
        <taxon>Bacteria</taxon>
        <taxon>Pseudomonadati</taxon>
        <taxon>Pseudomonadota</taxon>
        <taxon>Gammaproteobacteria</taxon>
        <taxon>Vibrionales</taxon>
        <taxon>Vibrionaceae</taxon>
        <taxon>Vibrio</taxon>
    </lineage>
</organism>
<proteinExistence type="inferred from homology"/>
<feature type="transmembrane region" description="Helical" evidence="7">
    <location>
        <begin position="366"/>
        <end position="385"/>
    </location>
</feature>
<evidence type="ECO:0000256" key="3">
    <source>
        <dbReference type="ARBA" id="ARBA00022692"/>
    </source>
</evidence>
<comment type="similarity">
    <text evidence="6">Belongs to the ABC-4 integral membrane protein family.</text>
</comment>
<dbReference type="InterPro" id="IPR003838">
    <property type="entry name" value="ABC3_permease_C"/>
</dbReference>
<dbReference type="Pfam" id="PF02687">
    <property type="entry name" value="FtsX"/>
    <property type="match status" value="1"/>
</dbReference>
<evidence type="ECO:0000259" key="9">
    <source>
        <dbReference type="Pfam" id="PF12704"/>
    </source>
</evidence>
<dbReference type="RefSeq" id="WP_134834750.1">
    <property type="nucleotide sequence ID" value="NZ_SATR01000006.1"/>
</dbReference>
<feature type="transmembrane region" description="Helical" evidence="7">
    <location>
        <begin position="320"/>
        <end position="346"/>
    </location>
</feature>
<keyword evidence="11" id="KW-1185">Reference proteome</keyword>
<dbReference type="EMBL" id="SATR01000006">
    <property type="protein sequence ID" value="TFH92550.1"/>
    <property type="molecule type" value="Genomic_DNA"/>
</dbReference>
<feature type="transmembrane region" description="Helical" evidence="7">
    <location>
        <begin position="274"/>
        <end position="299"/>
    </location>
</feature>
<evidence type="ECO:0000256" key="7">
    <source>
        <dbReference type="SAM" id="Phobius"/>
    </source>
</evidence>
<evidence type="ECO:0000256" key="4">
    <source>
        <dbReference type="ARBA" id="ARBA00022989"/>
    </source>
</evidence>
<dbReference type="InterPro" id="IPR050250">
    <property type="entry name" value="Macrolide_Exporter_MacB"/>
</dbReference>
<evidence type="ECO:0000259" key="8">
    <source>
        <dbReference type="Pfam" id="PF02687"/>
    </source>
</evidence>
<dbReference type="PANTHER" id="PTHR30572">
    <property type="entry name" value="MEMBRANE COMPONENT OF TRANSPORTER-RELATED"/>
    <property type="match status" value="1"/>
</dbReference>
<dbReference type="InterPro" id="IPR025857">
    <property type="entry name" value="MacB_PCD"/>
</dbReference>
<gene>
    <name evidence="10" type="ORF">ELS82_06470</name>
</gene>
<feature type="transmembrane region" description="Helical" evidence="7">
    <location>
        <begin position="21"/>
        <end position="45"/>
    </location>
</feature>
<feature type="domain" description="ABC3 transporter permease C-terminal" evidence="8">
    <location>
        <begin position="280"/>
        <end position="395"/>
    </location>
</feature>
<comment type="caution">
    <text evidence="10">The sequence shown here is derived from an EMBL/GenBank/DDBJ whole genome shotgun (WGS) entry which is preliminary data.</text>
</comment>
<sequence length="403" mass="45042">MNSIFHQTWQTLVAHRTKNMLATITIAWGIVSVLVLSALGEGFYMRQTLEMSFMNNNVQIAYPSSTSKAWHGLPSRRKIHVEQDHVEMIKQADFIEDASSVYIKRKADVTIKGLHLTDTVFGTDSSYFSLAQHKLELGSRNFSPSDIANRARVVVLGNKIAKSRKINIGQTIRIQGIPFVVIGIIRAKFNSFEFGDERNAIIPLTTYLDLWQGKPDKLLFKPIQGMNKTSLRRTLVHFYAKQFKFDPTDHVAIYFPDHSSFAQRYTQIFRVIHIFLFASGAMTLAIGVLGVANIMFLSVSERTREIGVRLAIGATPKSILNLFILEGLCLVTFGTVLGLMVTLMVVESLGSITLPSWLGYPVITPGSIFWSLILTLILALLASYFPAKRASRLTPVIALSSRT</sequence>
<dbReference type="Proteomes" id="UP000297753">
    <property type="component" value="Unassembled WGS sequence"/>
</dbReference>
<reference evidence="10 11" key="1">
    <citation type="submission" date="2019-01" db="EMBL/GenBank/DDBJ databases">
        <title>Vibrio BEI176 sp. nov, a marine bacterium isolated from China: eastern marignal seas.</title>
        <authorList>
            <person name="Li B."/>
        </authorList>
    </citation>
    <scope>NUCLEOTIDE SEQUENCE [LARGE SCALE GENOMIC DNA]</scope>
    <source>
        <strain evidence="10 11">BEI176</strain>
    </source>
</reference>
<dbReference type="GO" id="GO:0005886">
    <property type="term" value="C:plasma membrane"/>
    <property type="evidence" value="ECO:0007669"/>
    <property type="project" value="UniProtKB-SubCell"/>
</dbReference>
<dbReference type="AlphaFoldDB" id="A0A4Y8WHZ2"/>
<name>A0A4Y8WHZ2_9VIBR</name>
<keyword evidence="5 7" id="KW-0472">Membrane</keyword>
<protein>
    <submittedName>
        <fullName evidence="10">FtsX-like permease family protein</fullName>
    </submittedName>
</protein>
<accession>A0A4Y8WHZ2</accession>
<evidence type="ECO:0000256" key="5">
    <source>
        <dbReference type="ARBA" id="ARBA00023136"/>
    </source>
</evidence>
<dbReference type="PANTHER" id="PTHR30572:SF4">
    <property type="entry name" value="ABC TRANSPORTER PERMEASE YTRF"/>
    <property type="match status" value="1"/>
</dbReference>
<keyword evidence="2" id="KW-1003">Cell membrane</keyword>
<comment type="subcellular location">
    <subcellularLocation>
        <location evidence="1">Cell membrane</location>
        <topology evidence="1">Multi-pass membrane protein</topology>
    </subcellularLocation>
</comment>
<keyword evidence="4 7" id="KW-1133">Transmembrane helix</keyword>
<keyword evidence="3 7" id="KW-0812">Transmembrane</keyword>
<evidence type="ECO:0000256" key="1">
    <source>
        <dbReference type="ARBA" id="ARBA00004651"/>
    </source>
</evidence>
<dbReference type="Pfam" id="PF12704">
    <property type="entry name" value="MacB_PCD"/>
    <property type="match status" value="1"/>
</dbReference>
<dbReference type="OrthoDB" id="9770036at2"/>
<evidence type="ECO:0000256" key="2">
    <source>
        <dbReference type="ARBA" id="ARBA00022475"/>
    </source>
</evidence>
<feature type="domain" description="MacB-like periplasmic core" evidence="9">
    <location>
        <begin position="21"/>
        <end position="211"/>
    </location>
</feature>
<dbReference type="GO" id="GO:0022857">
    <property type="term" value="F:transmembrane transporter activity"/>
    <property type="evidence" value="ECO:0007669"/>
    <property type="project" value="TreeGrafter"/>
</dbReference>